<dbReference type="Pfam" id="PF16126">
    <property type="entry name" value="DUF4838"/>
    <property type="match status" value="1"/>
</dbReference>
<feature type="domain" description="Alpha glucuronidase N-terminal" evidence="2">
    <location>
        <begin position="6"/>
        <end position="112"/>
    </location>
</feature>
<protein>
    <recommendedName>
        <fullName evidence="2">Alpha glucuronidase N-terminal domain-containing protein</fullName>
    </recommendedName>
</protein>
<dbReference type="Gene3D" id="3.30.379.10">
    <property type="entry name" value="Chitobiase/beta-hexosaminidase domain 2-like"/>
    <property type="match status" value="1"/>
</dbReference>
<dbReference type="GO" id="GO:0045493">
    <property type="term" value="P:xylan catabolic process"/>
    <property type="evidence" value="ECO:0007669"/>
    <property type="project" value="InterPro"/>
</dbReference>
<dbReference type="PANTHER" id="PTHR47406">
    <property type="entry name" value="COAGULATION FACTOR 5/8 TYPE, C-TERMINAL"/>
    <property type="match status" value="1"/>
</dbReference>
<dbReference type="InterPro" id="IPR005154">
    <property type="entry name" value="Glyco_hydro_67_aGlcAse_N"/>
</dbReference>
<gene>
    <name evidence="3" type="ORF">METZ01_LOCUS252980</name>
</gene>
<sequence>MVLVEQQKPQATIVVANEPSEQAQEAASILQNYIEKISNARIEIEKESEDVAGNIVLVGHSEMIEDLSITVPSGFTFQLNEEGFIIKTVENGLILAGNEDGEYRGTIYAVYAFLEELGCRWFFPGEFGEVIPEIDTISINAMDCIERPSFRVRNIWYSGWAPTTDQDHQDFRLWRDCNRLNTLSLSIPGDGSIRRLISSEEYFESHPHLFAVDKDGDRRSDMLCLSEPEAVEISVRTIKNTFRDDPDTLSFGFAPPDGFPVCYCQPCQDSIPEFNHKGYGDPSLSDLWFRFANRIAEEVYKEFPDRWVLTNGYANRVRLPEGIAEFSPNLGIQSAVIAACTLHHVGDKKCWQRTLYKQLLDRWTDTLNCVFIYDYDPGNSLVNLPFPAIHNLKHDMPYFKSRGT</sequence>
<dbReference type="GO" id="GO:0046559">
    <property type="term" value="F:alpha-glucuronidase activity"/>
    <property type="evidence" value="ECO:0007669"/>
    <property type="project" value="InterPro"/>
</dbReference>
<dbReference type="Pfam" id="PF03648">
    <property type="entry name" value="Glyco_hydro_67N"/>
    <property type="match status" value="1"/>
</dbReference>
<feature type="non-terminal residue" evidence="3">
    <location>
        <position position="404"/>
    </location>
</feature>
<dbReference type="InterPro" id="IPR029018">
    <property type="entry name" value="Hex-like_dom2"/>
</dbReference>
<dbReference type="SUPFAM" id="SSF55545">
    <property type="entry name" value="beta-N-acetylhexosaminidase-like domain"/>
    <property type="match status" value="1"/>
</dbReference>
<evidence type="ECO:0000256" key="1">
    <source>
        <dbReference type="ARBA" id="ARBA00022801"/>
    </source>
</evidence>
<dbReference type="PANTHER" id="PTHR47406:SF2">
    <property type="entry name" value="ALPHA GLUCURONIDASE N-TERMINAL DOMAIN-CONTAINING PROTEIN"/>
    <property type="match status" value="1"/>
</dbReference>
<keyword evidence="1" id="KW-0378">Hydrolase</keyword>
<accession>A0A382IKH5</accession>
<proteinExistence type="predicted"/>
<dbReference type="InterPro" id="IPR032287">
    <property type="entry name" value="DUF4838"/>
</dbReference>
<organism evidence="3">
    <name type="scientific">marine metagenome</name>
    <dbReference type="NCBI Taxonomy" id="408172"/>
    <lineage>
        <taxon>unclassified sequences</taxon>
        <taxon>metagenomes</taxon>
        <taxon>ecological metagenomes</taxon>
    </lineage>
</organism>
<evidence type="ECO:0000259" key="2">
    <source>
        <dbReference type="Pfam" id="PF03648"/>
    </source>
</evidence>
<dbReference type="AlphaFoldDB" id="A0A382IKH5"/>
<name>A0A382IKH5_9ZZZZ</name>
<dbReference type="EMBL" id="UINC01067949">
    <property type="protein sequence ID" value="SVC00126.1"/>
    <property type="molecule type" value="Genomic_DNA"/>
</dbReference>
<evidence type="ECO:0000313" key="3">
    <source>
        <dbReference type="EMBL" id="SVC00126.1"/>
    </source>
</evidence>
<reference evidence="3" key="1">
    <citation type="submission" date="2018-05" db="EMBL/GenBank/DDBJ databases">
        <authorList>
            <person name="Lanie J.A."/>
            <person name="Ng W.-L."/>
            <person name="Kazmierczak K.M."/>
            <person name="Andrzejewski T.M."/>
            <person name="Davidsen T.M."/>
            <person name="Wayne K.J."/>
            <person name="Tettelin H."/>
            <person name="Glass J.I."/>
            <person name="Rusch D."/>
            <person name="Podicherti R."/>
            <person name="Tsui H.-C.T."/>
            <person name="Winkler M.E."/>
        </authorList>
    </citation>
    <scope>NUCLEOTIDE SEQUENCE</scope>
</reference>